<dbReference type="GeneID" id="106498073"/>
<organism evidence="4 5">
    <name type="scientific">Apteryx mantelli</name>
    <name type="common">North Island brown kiwi</name>
    <dbReference type="NCBI Taxonomy" id="2696672"/>
    <lineage>
        <taxon>Eukaryota</taxon>
        <taxon>Metazoa</taxon>
        <taxon>Chordata</taxon>
        <taxon>Craniata</taxon>
        <taxon>Vertebrata</taxon>
        <taxon>Euteleostomi</taxon>
        <taxon>Archelosauria</taxon>
        <taxon>Archosauria</taxon>
        <taxon>Dinosauria</taxon>
        <taxon>Saurischia</taxon>
        <taxon>Theropoda</taxon>
        <taxon>Coelurosauria</taxon>
        <taxon>Aves</taxon>
        <taxon>Palaeognathae</taxon>
        <taxon>Apterygiformes</taxon>
        <taxon>Apterygidae</taxon>
        <taxon>Apteryx</taxon>
    </lineage>
</organism>
<dbReference type="Gene3D" id="2.60.120.200">
    <property type="match status" value="2"/>
</dbReference>
<dbReference type="CDD" id="cd00070">
    <property type="entry name" value="GLECT"/>
    <property type="match status" value="2"/>
</dbReference>
<dbReference type="SUPFAM" id="SSF49899">
    <property type="entry name" value="Concanavalin A-like lectins/glucanases"/>
    <property type="match status" value="2"/>
</dbReference>
<name>A0ABM4G053_9AVES</name>
<dbReference type="Pfam" id="PF00337">
    <property type="entry name" value="Gal-bind_lectin"/>
    <property type="match status" value="2"/>
</dbReference>
<feature type="domain" description="Galectin" evidence="3">
    <location>
        <begin position="14"/>
        <end position="143"/>
    </location>
</feature>
<dbReference type="RefSeq" id="XP_067170570.1">
    <property type="nucleotide sequence ID" value="XM_067314469.1"/>
</dbReference>
<keyword evidence="4" id="KW-1185">Reference proteome</keyword>
<keyword evidence="1 2" id="KW-0430">Lectin</keyword>
<reference evidence="5" key="1">
    <citation type="submission" date="2025-08" db="UniProtKB">
        <authorList>
            <consortium name="RefSeq"/>
        </authorList>
    </citation>
    <scope>IDENTIFICATION</scope>
    <source>
        <tissue evidence="5">Blood</tissue>
    </source>
</reference>
<dbReference type="PANTHER" id="PTHR11346">
    <property type="entry name" value="GALECTIN"/>
    <property type="match status" value="1"/>
</dbReference>
<accession>A0ABM4G053</accession>
<proteinExistence type="predicted"/>
<evidence type="ECO:0000256" key="2">
    <source>
        <dbReference type="RuleBase" id="RU102079"/>
    </source>
</evidence>
<protein>
    <recommendedName>
        <fullName evidence="2">Galectin</fullName>
    </recommendedName>
</protein>
<dbReference type="InterPro" id="IPR001079">
    <property type="entry name" value="Galectin_CRD"/>
</dbReference>
<evidence type="ECO:0000313" key="4">
    <source>
        <dbReference type="Proteomes" id="UP001652627"/>
    </source>
</evidence>
<feature type="domain" description="Galectin" evidence="3">
    <location>
        <begin position="196"/>
        <end position="324"/>
    </location>
</feature>
<dbReference type="SMART" id="SM00908">
    <property type="entry name" value="Gal-bind_lectin"/>
    <property type="match status" value="2"/>
</dbReference>
<evidence type="ECO:0000259" key="3">
    <source>
        <dbReference type="PROSITE" id="PS51304"/>
    </source>
</evidence>
<dbReference type="PROSITE" id="PS51304">
    <property type="entry name" value="GALECTIN"/>
    <property type="match status" value="2"/>
</dbReference>
<evidence type="ECO:0000313" key="5">
    <source>
        <dbReference type="RefSeq" id="XP_067170570.1"/>
    </source>
</evidence>
<gene>
    <name evidence="5" type="primary">LOC106498073</name>
</gene>
<sequence length="324" mass="35093">MAFQAPILNPSIPFSGYISGGLCPGKMIVLQGQVLHRVKRFAVNLRTAGGDVALHVNPRFDEGAPVLVCNAQQAGAWGAEQRRAAPPLAPGAYFELIVSAQELCYQVSVNGQHQLQFLHRLPLQTVQTLEVTGDVNLTCISFTGPAQSAQLVQSAQSAQLLGANFRRFISQTQAQLLQGAAPDTPVVVSNPSVPFHAALPKTPSAQPRPITIVGSVPPRANRFHVNLRSTVSGNVVLHVNPRVREAALVRNTQRHGQWGTEERHAAAMPFAAGQPFQMEIRTLSHGYRVAVNRQHVFDYAHRLPPGEVDQLEIAGDVTLACVQY</sequence>
<dbReference type="SMART" id="SM00276">
    <property type="entry name" value="GLECT"/>
    <property type="match status" value="2"/>
</dbReference>
<dbReference type="PANTHER" id="PTHR11346:SF147">
    <property type="entry name" value="GALECTIN"/>
    <property type="match status" value="1"/>
</dbReference>
<dbReference type="Proteomes" id="UP001652627">
    <property type="component" value="Chromosome 35"/>
</dbReference>
<dbReference type="InterPro" id="IPR013320">
    <property type="entry name" value="ConA-like_dom_sf"/>
</dbReference>
<dbReference type="InterPro" id="IPR044156">
    <property type="entry name" value="Galectin-like"/>
</dbReference>
<evidence type="ECO:0000256" key="1">
    <source>
        <dbReference type="ARBA" id="ARBA00022734"/>
    </source>
</evidence>